<reference evidence="7" key="1">
    <citation type="submission" date="2022-12" db="EMBL/GenBank/DDBJ databases">
        <authorList>
            <person name="Petersen C."/>
        </authorList>
    </citation>
    <scope>NUCLEOTIDE SEQUENCE</scope>
    <source>
        <strain evidence="7">IBT 30728</strain>
    </source>
</reference>
<dbReference type="RefSeq" id="XP_056786289.1">
    <property type="nucleotide sequence ID" value="XM_056938912.1"/>
</dbReference>
<organism evidence="7 8">
    <name type="scientific">Penicillium diatomitis</name>
    <dbReference type="NCBI Taxonomy" id="2819901"/>
    <lineage>
        <taxon>Eukaryota</taxon>
        <taxon>Fungi</taxon>
        <taxon>Dikarya</taxon>
        <taxon>Ascomycota</taxon>
        <taxon>Pezizomycotina</taxon>
        <taxon>Eurotiomycetes</taxon>
        <taxon>Eurotiomycetidae</taxon>
        <taxon>Eurotiales</taxon>
        <taxon>Aspergillaceae</taxon>
        <taxon>Penicillium</taxon>
    </lineage>
</organism>
<evidence type="ECO:0008006" key="9">
    <source>
        <dbReference type="Google" id="ProtNLM"/>
    </source>
</evidence>
<evidence type="ECO:0000256" key="4">
    <source>
        <dbReference type="ARBA" id="ARBA00022454"/>
    </source>
</evidence>
<keyword evidence="8" id="KW-1185">Reference proteome</keyword>
<evidence type="ECO:0000313" key="8">
    <source>
        <dbReference type="Proteomes" id="UP001148312"/>
    </source>
</evidence>
<name>A0A9W9WLG2_9EURO</name>
<comment type="subcellular location">
    <subcellularLocation>
        <location evidence="2">Chromosome</location>
        <location evidence="2">Centromere</location>
    </subcellularLocation>
    <subcellularLocation>
        <location evidence="1">Nucleus</location>
    </subcellularLocation>
</comment>
<keyword evidence="4" id="KW-0158">Chromosome</keyword>
<keyword evidence="5" id="KW-0539">Nucleus</keyword>
<evidence type="ECO:0000256" key="3">
    <source>
        <dbReference type="ARBA" id="ARBA00007321"/>
    </source>
</evidence>
<dbReference type="PANTHER" id="PTHR14582">
    <property type="entry name" value="INNER KINETOCHORE SUBUNIT MAL2"/>
    <property type="match status" value="1"/>
</dbReference>
<dbReference type="PANTHER" id="PTHR14582:SF1">
    <property type="entry name" value="CENTROMERE PROTEIN O"/>
    <property type="match status" value="1"/>
</dbReference>
<dbReference type="EMBL" id="JAPWDQ010000015">
    <property type="protein sequence ID" value="KAJ5469699.1"/>
    <property type="molecule type" value="Genomic_DNA"/>
</dbReference>
<reference evidence="7" key="2">
    <citation type="journal article" date="2023" name="IMA Fungus">
        <title>Comparative genomic study of the Penicillium genus elucidates a diverse pangenome and 15 lateral gene transfer events.</title>
        <authorList>
            <person name="Petersen C."/>
            <person name="Sorensen T."/>
            <person name="Nielsen M.R."/>
            <person name="Sondergaard T.E."/>
            <person name="Sorensen J.L."/>
            <person name="Fitzpatrick D.A."/>
            <person name="Frisvad J.C."/>
            <person name="Nielsen K.L."/>
        </authorList>
    </citation>
    <scope>NUCLEOTIDE SEQUENCE</scope>
    <source>
        <strain evidence="7">IBT 30728</strain>
    </source>
</reference>
<proteinExistence type="inferred from homology"/>
<comment type="similarity">
    <text evidence="3">Belongs to the CENP-O/MCM21 family.</text>
</comment>
<dbReference type="InterPro" id="IPR018464">
    <property type="entry name" value="CENP-O"/>
</dbReference>
<dbReference type="CDD" id="cd23830">
    <property type="entry name" value="DRWD-N_Mcm21"/>
    <property type="match status" value="1"/>
</dbReference>
<dbReference type="Pfam" id="PF09496">
    <property type="entry name" value="CENP-O"/>
    <property type="match status" value="1"/>
</dbReference>
<protein>
    <recommendedName>
        <fullName evidence="9">Cenp-O kinetochore centromere component</fullName>
    </recommendedName>
</protein>
<accession>A0A9W9WLG2</accession>
<gene>
    <name evidence="7" type="ORF">N7539_009317</name>
</gene>
<dbReference type="GeneID" id="81629162"/>
<evidence type="ECO:0000256" key="5">
    <source>
        <dbReference type="ARBA" id="ARBA00023242"/>
    </source>
</evidence>
<evidence type="ECO:0000256" key="1">
    <source>
        <dbReference type="ARBA" id="ARBA00004123"/>
    </source>
</evidence>
<dbReference type="GO" id="GO:0005634">
    <property type="term" value="C:nucleus"/>
    <property type="evidence" value="ECO:0007669"/>
    <property type="project" value="UniProtKB-SubCell"/>
</dbReference>
<comment type="caution">
    <text evidence="7">The sequence shown here is derived from an EMBL/GenBank/DDBJ whole genome shotgun (WGS) entry which is preliminary data.</text>
</comment>
<dbReference type="Proteomes" id="UP001148312">
    <property type="component" value="Unassembled WGS sequence"/>
</dbReference>
<sequence>MPFQARGATASPDPHEQELDADLQTIRAEIRALQRRKRYLASSLLSSDSIQKLMRRPSQTPTSLQEDVSPLAEAAGKHADSNHHRIAFGTTAFPFKDPSPSATPGNLLGVRIDVCTRGGRFAKPYYVLLRPEREKRLRVHRHTIPSFIDLPRLENVYLPSTGSRVEGGNRVDGAGVQKGARNQDLRGFVRELRRELAAWHLREDTVQLLREKLGLCEALLIDPVDRLTPEARGGIVALEPTSMEARYLRLEWEDGRVGRLKLSNSGIVERAVVIGDDGRDKIMEDAMTGGGGRVESLLERLRDRIGAT</sequence>
<keyword evidence="6" id="KW-0137">Centromere</keyword>
<evidence type="ECO:0000256" key="2">
    <source>
        <dbReference type="ARBA" id="ARBA00004584"/>
    </source>
</evidence>
<evidence type="ECO:0000313" key="7">
    <source>
        <dbReference type="EMBL" id="KAJ5469699.1"/>
    </source>
</evidence>
<evidence type="ECO:0000256" key="6">
    <source>
        <dbReference type="ARBA" id="ARBA00023328"/>
    </source>
</evidence>
<dbReference type="AlphaFoldDB" id="A0A9W9WLG2"/>
<dbReference type="GO" id="GO:0031511">
    <property type="term" value="C:Mis6-Sim4 complex"/>
    <property type="evidence" value="ECO:0007669"/>
    <property type="project" value="TreeGrafter"/>
</dbReference>